<dbReference type="InterPro" id="IPR056523">
    <property type="entry name" value="4HB_KIF14"/>
</dbReference>
<dbReference type="Gene3D" id="2.60.200.20">
    <property type="match status" value="1"/>
</dbReference>
<protein>
    <recommendedName>
        <fullName evidence="14">Kinesin-like protein KIF14</fullName>
    </recommendedName>
</protein>
<dbReference type="CDD" id="cd22707">
    <property type="entry name" value="FHA_KIF14"/>
    <property type="match status" value="1"/>
</dbReference>
<feature type="region of interest" description="Disordered" evidence="17">
    <location>
        <begin position="1"/>
        <end position="34"/>
    </location>
</feature>
<evidence type="ECO:0000256" key="13">
    <source>
        <dbReference type="ARBA" id="ARBA00064520"/>
    </source>
</evidence>
<feature type="compositionally biased region" description="Polar residues" evidence="17">
    <location>
        <begin position="16"/>
        <end position="34"/>
    </location>
</feature>
<dbReference type="Pfam" id="PF16183">
    <property type="entry name" value="Kinesin_assoc"/>
    <property type="match status" value="1"/>
</dbReference>
<dbReference type="GeneID" id="117677297"/>
<keyword evidence="11" id="KW-0206">Cytoskeleton</keyword>
<keyword evidence="19" id="KW-1185">Reference proteome</keyword>
<dbReference type="PANTHER" id="PTHR47117:SF7">
    <property type="entry name" value="KINESIN-LIKE PROTEIN KIF14"/>
    <property type="match status" value="1"/>
</dbReference>
<evidence type="ECO:0000259" key="18">
    <source>
        <dbReference type="PROSITE" id="PS50067"/>
    </source>
</evidence>
<dbReference type="SUPFAM" id="SSF52540">
    <property type="entry name" value="P-loop containing nucleoside triphosphate hydrolases"/>
    <property type="match status" value="1"/>
</dbReference>
<dbReference type="InterPro" id="IPR008984">
    <property type="entry name" value="SMAD_FHA_dom_sf"/>
</dbReference>
<dbReference type="GO" id="GO:0007018">
    <property type="term" value="P:microtubule-based movement"/>
    <property type="evidence" value="ECO:0007669"/>
    <property type="project" value="InterPro"/>
</dbReference>
<evidence type="ECO:0000256" key="5">
    <source>
        <dbReference type="ARBA" id="ARBA00022553"/>
    </source>
</evidence>
<feature type="domain" description="Kinesin motor" evidence="18">
    <location>
        <begin position="331"/>
        <end position="675"/>
    </location>
</feature>
<reference evidence="20" key="1">
    <citation type="submission" date="2025-08" db="UniProtKB">
        <authorList>
            <consortium name="RefSeq"/>
        </authorList>
    </citation>
    <scope>IDENTIFICATION</scope>
    <source>
        <tissue evidence="20">Blood</tissue>
    </source>
</reference>
<keyword evidence="12" id="KW-0539">Nucleus</keyword>
<keyword evidence="8 15" id="KW-0067">ATP-binding</keyword>
<dbReference type="InterPro" id="IPR032405">
    <property type="entry name" value="Kinesin_assoc"/>
</dbReference>
<comment type="subunit">
    <text evidence="13">Directly interacts with PRC1 within a complex also containing KIF4A, KIF20A and KIF23; targets to the central spindle. Directly interacts with CIT depending on the activation state of the kinase (stronger interaction with the kinase-dead form); targets to the midbody. Interacts with ARRB2; the interaction is detected in the nucleus upon OR1D2 stimulation. Interacts with AKT1; the interaction is detected in the plasma membrane upon INS stimulation and promotes AKT1 phosphorylation. Interacts with SVIL; at midbody during cytokinesis. Interacts with RADIL (via PDZ domain); recruits RADIL to the microtubule network restricting RADIL from interaction with activated RAP1A.</text>
</comment>
<dbReference type="Proteomes" id="UP001652622">
    <property type="component" value="Unplaced"/>
</dbReference>
<dbReference type="GO" id="GO:0008017">
    <property type="term" value="F:microtubule binding"/>
    <property type="evidence" value="ECO:0007669"/>
    <property type="project" value="InterPro"/>
</dbReference>
<dbReference type="InterPro" id="IPR000253">
    <property type="entry name" value="FHA_dom"/>
</dbReference>
<organism evidence="19 20">
    <name type="scientific">Pantherophis guttatus</name>
    <name type="common">Corn snake</name>
    <name type="synonym">Elaphe guttata</name>
    <dbReference type="NCBI Taxonomy" id="94885"/>
    <lineage>
        <taxon>Eukaryota</taxon>
        <taxon>Metazoa</taxon>
        <taxon>Chordata</taxon>
        <taxon>Craniata</taxon>
        <taxon>Vertebrata</taxon>
        <taxon>Euteleostomi</taxon>
        <taxon>Lepidosauria</taxon>
        <taxon>Squamata</taxon>
        <taxon>Bifurcata</taxon>
        <taxon>Unidentata</taxon>
        <taxon>Episquamata</taxon>
        <taxon>Toxicofera</taxon>
        <taxon>Serpentes</taxon>
        <taxon>Colubroidea</taxon>
        <taxon>Colubridae</taxon>
        <taxon>Colubrinae</taxon>
        <taxon>Pantherophis</taxon>
    </lineage>
</organism>
<dbReference type="Pfam" id="PF00225">
    <property type="entry name" value="Kinesin"/>
    <property type="match status" value="1"/>
</dbReference>
<evidence type="ECO:0000313" key="19">
    <source>
        <dbReference type="Proteomes" id="UP001652622"/>
    </source>
</evidence>
<dbReference type="FunFam" id="3.40.850.10:FF:000042">
    <property type="entry name" value="Kinesin family member 14"/>
    <property type="match status" value="1"/>
</dbReference>
<evidence type="ECO:0000256" key="16">
    <source>
        <dbReference type="SAM" id="Coils"/>
    </source>
</evidence>
<feature type="coiled-coil region" evidence="16">
    <location>
        <begin position="903"/>
        <end position="1045"/>
    </location>
</feature>
<evidence type="ECO:0000256" key="14">
    <source>
        <dbReference type="ARBA" id="ARBA00073220"/>
    </source>
</evidence>
<dbReference type="SUPFAM" id="SSF49879">
    <property type="entry name" value="SMAD/FHA domain"/>
    <property type="match status" value="1"/>
</dbReference>
<evidence type="ECO:0000256" key="17">
    <source>
        <dbReference type="SAM" id="MobiDB-lite"/>
    </source>
</evidence>
<evidence type="ECO:0000256" key="3">
    <source>
        <dbReference type="ARBA" id="ARBA00004214"/>
    </source>
</evidence>
<dbReference type="InterPro" id="IPR036961">
    <property type="entry name" value="Kinesin_motor_dom_sf"/>
</dbReference>
<dbReference type="Gene3D" id="3.40.850.10">
    <property type="entry name" value="Kinesin motor domain"/>
    <property type="match status" value="1"/>
</dbReference>
<dbReference type="RefSeq" id="XP_034293324.1">
    <property type="nucleotide sequence ID" value="XM_034437433.1"/>
</dbReference>
<comment type="similarity">
    <text evidence="15">Belongs to the TRAFAC class myosin-kinesin ATPase superfamily. Kinesin family.</text>
</comment>
<evidence type="ECO:0000256" key="9">
    <source>
        <dbReference type="ARBA" id="ARBA00023054"/>
    </source>
</evidence>
<comment type="subcellular location">
    <subcellularLocation>
        <location evidence="2">Cytoplasm</location>
        <location evidence="2">Cytoskeleton</location>
        <location evidence="2">Spindle</location>
    </subcellularLocation>
    <subcellularLocation>
        <location evidence="3">Midbody</location>
    </subcellularLocation>
    <subcellularLocation>
        <location evidence="1">Nucleus</location>
    </subcellularLocation>
</comment>
<keyword evidence="6" id="KW-0493">Microtubule</keyword>
<dbReference type="CTD" id="9928"/>
<name>A0A6P9DDN1_PANGU</name>
<dbReference type="Pfam" id="PF23313">
    <property type="entry name" value="4HB_KIF14"/>
    <property type="match status" value="1"/>
</dbReference>
<evidence type="ECO:0000256" key="2">
    <source>
        <dbReference type="ARBA" id="ARBA00004186"/>
    </source>
</evidence>
<gene>
    <name evidence="20" type="primary">KIF14</name>
</gene>
<keyword evidence="7 15" id="KW-0547">Nucleotide-binding</keyword>
<feature type="binding site" evidence="15">
    <location>
        <begin position="419"/>
        <end position="426"/>
    </location>
    <ligand>
        <name>ATP</name>
        <dbReference type="ChEBI" id="CHEBI:30616"/>
    </ligand>
</feature>
<dbReference type="GO" id="GO:0043066">
    <property type="term" value="P:negative regulation of apoptotic process"/>
    <property type="evidence" value="ECO:0007669"/>
    <property type="project" value="UniProtKB-ARBA"/>
</dbReference>
<proteinExistence type="inferred from homology"/>
<dbReference type="OrthoDB" id="3176171at2759"/>
<evidence type="ECO:0000256" key="11">
    <source>
        <dbReference type="ARBA" id="ARBA00023212"/>
    </source>
</evidence>
<evidence type="ECO:0000256" key="7">
    <source>
        <dbReference type="ARBA" id="ARBA00022741"/>
    </source>
</evidence>
<keyword evidence="4" id="KW-0963">Cytoplasm</keyword>
<dbReference type="PROSITE" id="PS50067">
    <property type="entry name" value="KINESIN_MOTOR_2"/>
    <property type="match status" value="1"/>
</dbReference>
<keyword evidence="10 15" id="KW-0505">Motor protein</keyword>
<keyword evidence="5" id="KW-0597">Phosphoprotein</keyword>
<dbReference type="GO" id="GO:0005874">
    <property type="term" value="C:microtubule"/>
    <property type="evidence" value="ECO:0007669"/>
    <property type="project" value="UniProtKB-KW"/>
</dbReference>
<evidence type="ECO:0000256" key="15">
    <source>
        <dbReference type="PROSITE-ProRule" id="PRU00283"/>
    </source>
</evidence>
<dbReference type="GO" id="GO:0005634">
    <property type="term" value="C:nucleus"/>
    <property type="evidence" value="ECO:0007669"/>
    <property type="project" value="UniProtKB-SubCell"/>
</dbReference>
<accession>A0A6P9DDN1</accession>
<dbReference type="InterPro" id="IPR019821">
    <property type="entry name" value="Kinesin_motor_CS"/>
</dbReference>
<evidence type="ECO:0000313" key="20">
    <source>
        <dbReference type="RefSeq" id="XP_034293324.1"/>
    </source>
</evidence>
<dbReference type="SMART" id="SM00129">
    <property type="entry name" value="KISc"/>
    <property type="match status" value="1"/>
</dbReference>
<dbReference type="SMART" id="SM00240">
    <property type="entry name" value="FHA"/>
    <property type="match status" value="1"/>
</dbReference>
<dbReference type="GO" id="GO:0030496">
    <property type="term" value="C:midbody"/>
    <property type="evidence" value="ECO:0007669"/>
    <property type="project" value="UniProtKB-SubCell"/>
</dbReference>
<dbReference type="Pfam" id="PF00498">
    <property type="entry name" value="FHA"/>
    <property type="match status" value="1"/>
</dbReference>
<evidence type="ECO:0000256" key="1">
    <source>
        <dbReference type="ARBA" id="ARBA00004123"/>
    </source>
</evidence>
<evidence type="ECO:0000256" key="4">
    <source>
        <dbReference type="ARBA" id="ARBA00022490"/>
    </source>
</evidence>
<evidence type="ECO:0000256" key="10">
    <source>
        <dbReference type="ARBA" id="ARBA00023175"/>
    </source>
</evidence>
<dbReference type="CDD" id="cd01365">
    <property type="entry name" value="KISc_KIF1A_KIF1B"/>
    <property type="match status" value="1"/>
</dbReference>
<sequence length="1608" mass="182182">MSIVSIPKKSHVSELDGSSQKQPSGNVSSTSGFGQQLKPHVLEYERTSSLLHPLSKTKEINRTYVVSACNKLSSALPAYTSEIKMTLQRGRAMRKGESNIDKIHGSDSTLVEERLTLQPRIVTRSTEKSRTNNIYEPKTENAGYLPLKGNNAPFSSKGNNSDILLIKATGKTNYSNVTGNVTPIKPRTPATSKNQNEISRLLLLTTTTPNGKISALKTSGKFSKSNGMENRQNNVTKNEYLERQKTPRKNTAEVFKSTVQYAKTPATSALKSRMACFQVSQKESCGAFTPSKMGKIQENTTYAQPAASVKEDSMKQNVPFKDNPLKIENSKVTVAVRVRPFSFRDRNEESVQVVSMEGQETVVHHPSTKQIYSFAFDFSFWSFDKSLNYASQEKIYQSLAMPLLETAFEGYNACLFAYGQTGSGKSYTMMGFDDDERGIIPRFCQNLFYQIAEKETEQTTYHLEISYFEVYNEKIHDLLIFRAENGEKKQPLRVREHPVFGPYVEDLTANAVSSYSDIQNWLQLGNKHRATAATGMNDKSSRSHSVFTLVMTQTKAEIVEKKEYEHRIISRVNLVDLAGSERCSTGQTSGERLKEGASINKSLLTLGKVISALSEQNQSRKKLFVPYRDSVLTWLLKESLGGNSKTSMIATISPAASNVEETLSTLRYAKQACFIINTAKVNEDMNMKLIQELKAEIEKLKLAQKNVQNVDPEKQRLYVQEITSLRMKLHHQEWEMAEMQRAWKEKFEQVEKKKFEETRELQKAGITFKVDNSLPNLVNLNEDPQLSEMLLYMIKEGETTVGKCKPNSCHDIQLSGILIADDHCIIRHKGGVVSILSVGEAKTYVNGECISGATLLHHGDRIILGGDHYFRFNHPAEVQKIKSLSCGTSFPEEGPKDFEFAKNELLAAQRAQLESEIEEARLKAKEEMMQGIQLAKEMAQEELSAQQQNYETKIKSLEARLEEESHRKQLQEMNNQMAANKIEELEKAKRGLELEVNFNKKRWEIETLAAREVLEDHTVCHVKILEALEAEKQKIAQEVEILQQSQGNRNKEPNWDSLKLSMMLREANTISSKLDKHTVFCRHDVMAQENGLQVQVRNIRLGVATYWSLEKFEDKLAAMKDAYEMNSTERTDEIFYDPTDEWEPDFSNASSRSNSTRRSRSLRKSKRISGCLSGIKVKLHNSCVTGATDTLANLISDPHESFVPGICKELLSSALDVLGQVHEEESMAQIILKTLITIYTQVTAMIKVYEQAEENPENFFTVDQAAQFCSIAITSAFQQLVVLTNQWLKDFRKNNEFVKVFDELREDVKHLGGYLQLLFQGGCADLSSVVAEAEKKIKQILKHLAKYIGHLAAVTGSELSFTDGNRGDERNAKFMPDICDGIDLGLRHLLDYIQKTCRTMQKEFSKWYPQNEVQNQIKYKAIELAKHLEEIMSQCKKNEVVSLLTEEDSVDQELKKAHDKATEFLEFQHCLDQVHQMIIHLLEGAYRNKSPFRFLIKKICTLTGSFTALYPSPTLPVSSTDCPLHEIPPVVNQDELNSVAQSLIISFELEERQNSFHLQDGGMPNAKSQGKQFVRGEPTNFEKRKTVPKKEYKLSSIPENLRETLHWV</sequence>
<keyword evidence="9 16" id="KW-0175">Coiled coil</keyword>
<evidence type="ECO:0000256" key="8">
    <source>
        <dbReference type="ARBA" id="ARBA00022840"/>
    </source>
</evidence>
<dbReference type="GO" id="GO:0005524">
    <property type="term" value="F:ATP binding"/>
    <property type="evidence" value="ECO:0007669"/>
    <property type="project" value="UniProtKB-UniRule"/>
</dbReference>
<dbReference type="PRINTS" id="PR00380">
    <property type="entry name" value="KINESINHEAVY"/>
</dbReference>
<dbReference type="FunFam" id="2.60.200.20:FF:000020">
    <property type="entry name" value="Kinesin family member 14"/>
    <property type="match status" value="1"/>
</dbReference>
<dbReference type="GO" id="GO:0003777">
    <property type="term" value="F:microtubule motor activity"/>
    <property type="evidence" value="ECO:0007669"/>
    <property type="project" value="InterPro"/>
</dbReference>
<dbReference type="InterPro" id="IPR001752">
    <property type="entry name" value="Kinesin_motor_dom"/>
</dbReference>
<dbReference type="PANTHER" id="PTHR47117">
    <property type="entry name" value="STAR-RELATED LIPID TRANSFER PROTEIN 9"/>
    <property type="match status" value="1"/>
</dbReference>
<dbReference type="InterPro" id="IPR027417">
    <property type="entry name" value="P-loop_NTPase"/>
</dbReference>
<feature type="region of interest" description="Disordered" evidence="17">
    <location>
        <begin position="1557"/>
        <end position="1579"/>
    </location>
</feature>
<evidence type="ECO:0000256" key="12">
    <source>
        <dbReference type="ARBA" id="ARBA00023242"/>
    </source>
</evidence>
<dbReference type="GO" id="GO:0005819">
    <property type="term" value="C:spindle"/>
    <property type="evidence" value="ECO:0007669"/>
    <property type="project" value="UniProtKB-SubCell"/>
</dbReference>
<evidence type="ECO:0000256" key="6">
    <source>
        <dbReference type="ARBA" id="ARBA00022701"/>
    </source>
</evidence>
<dbReference type="PROSITE" id="PS00411">
    <property type="entry name" value="KINESIN_MOTOR_1"/>
    <property type="match status" value="1"/>
</dbReference>